<dbReference type="Proteomes" id="UP000823849">
    <property type="component" value="Unassembled WGS sequence"/>
</dbReference>
<protein>
    <submittedName>
        <fullName evidence="1">Uncharacterized protein</fullName>
    </submittedName>
</protein>
<dbReference type="EMBL" id="DWWU01000015">
    <property type="protein sequence ID" value="HJC14869.1"/>
    <property type="molecule type" value="Genomic_DNA"/>
</dbReference>
<name>A0A9D2N878_9FIRM</name>
<proteinExistence type="predicted"/>
<accession>A0A9D2N878</accession>
<organism evidence="1 2">
    <name type="scientific">Candidatus Fusicatenibacter intestinigallinarum</name>
    <dbReference type="NCBI Taxonomy" id="2838598"/>
    <lineage>
        <taxon>Bacteria</taxon>
        <taxon>Bacillati</taxon>
        <taxon>Bacillota</taxon>
        <taxon>Clostridia</taxon>
        <taxon>Lachnospirales</taxon>
        <taxon>Lachnospiraceae</taxon>
        <taxon>Fusicatenibacter</taxon>
    </lineage>
</organism>
<sequence>MKKRNSVQQKMTEFEYESTHRCGRFFRIQKSLKELEKLLGGSGKKRKGKK</sequence>
<reference evidence="1" key="2">
    <citation type="submission" date="2021-04" db="EMBL/GenBank/DDBJ databases">
        <authorList>
            <person name="Gilroy R."/>
        </authorList>
    </citation>
    <scope>NUCLEOTIDE SEQUENCE</scope>
    <source>
        <strain evidence="1">CHK185-5351</strain>
    </source>
</reference>
<comment type="caution">
    <text evidence="1">The sequence shown here is derived from an EMBL/GenBank/DDBJ whole genome shotgun (WGS) entry which is preliminary data.</text>
</comment>
<evidence type="ECO:0000313" key="1">
    <source>
        <dbReference type="EMBL" id="HJC14869.1"/>
    </source>
</evidence>
<gene>
    <name evidence="1" type="ORF">H9705_03420</name>
</gene>
<reference evidence="1" key="1">
    <citation type="journal article" date="2021" name="PeerJ">
        <title>Extensive microbial diversity within the chicken gut microbiome revealed by metagenomics and culture.</title>
        <authorList>
            <person name="Gilroy R."/>
            <person name="Ravi A."/>
            <person name="Getino M."/>
            <person name="Pursley I."/>
            <person name="Horton D.L."/>
            <person name="Alikhan N.F."/>
            <person name="Baker D."/>
            <person name="Gharbi K."/>
            <person name="Hall N."/>
            <person name="Watson M."/>
            <person name="Adriaenssens E.M."/>
            <person name="Foster-Nyarko E."/>
            <person name="Jarju S."/>
            <person name="Secka A."/>
            <person name="Antonio M."/>
            <person name="Oren A."/>
            <person name="Chaudhuri R.R."/>
            <person name="La Ragione R."/>
            <person name="Hildebrand F."/>
            <person name="Pallen M.J."/>
        </authorList>
    </citation>
    <scope>NUCLEOTIDE SEQUENCE</scope>
    <source>
        <strain evidence="1">CHK185-5351</strain>
    </source>
</reference>
<dbReference type="AlphaFoldDB" id="A0A9D2N878"/>
<evidence type="ECO:0000313" key="2">
    <source>
        <dbReference type="Proteomes" id="UP000823849"/>
    </source>
</evidence>